<dbReference type="InterPro" id="IPR027806">
    <property type="entry name" value="HARBI1_dom"/>
</dbReference>
<dbReference type="GO" id="GO:0046872">
    <property type="term" value="F:metal ion binding"/>
    <property type="evidence" value="ECO:0007669"/>
    <property type="project" value="UniProtKB-KW"/>
</dbReference>
<keyword evidence="7" id="KW-0539">Nucleus</keyword>
<reference evidence="9" key="2">
    <citation type="submission" date="2016-06" db="EMBL/GenBank/DDBJ databases">
        <title>The genome of a short-lived fish provides insights into sex chromosome evolution and the genetic control of aging.</title>
        <authorList>
            <person name="Reichwald K."/>
            <person name="Felder M."/>
            <person name="Petzold A."/>
            <person name="Koch P."/>
            <person name="Groth M."/>
            <person name="Platzer M."/>
        </authorList>
    </citation>
    <scope>NUCLEOTIDE SEQUENCE</scope>
    <source>
        <tissue evidence="9">Brain</tissue>
    </source>
</reference>
<comment type="cofactor">
    <cofactor evidence="1">
        <name>a divalent metal cation</name>
        <dbReference type="ChEBI" id="CHEBI:60240"/>
    </cofactor>
</comment>
<evidence type="ECO:0000256" key="3">
    <source>
        <dbReference type="ARBA" id="ARBA00006958"/>
    </source>
</evidence>
<feature type="non-terminal residue" evidence="9">
    <location>
        <position position="1"/>
    </location>
</feature>
<sequence>ATLRMRRARLLLEEEEIVCCLLLLRSRRRRRWSTRPLNQSRRDEGEYSSLVRPMRGIDEQSHFKYFRMSANRFDDLLHRIRPHINHAATHSSPVKLEERLAVTLRVLASGNSQQSVAQSYRLGSTTVSLIVTEVCEALWSALCSDFVSLPDKNKWADISQEFWRVWNFPNCLGCVDGKHVIIKAPPNAGSDFFNNKRTHSLVLMAVCDANYRFSMVDIGAYGRESDGVFHECMFGSRLLHGTLDLPPPANLPGSTTTVPHVFLGDAAFPLHQNLMQPFPGTNLDDTQRIYNYRHSRARRVIENSFGILAARWRILRRPIDFHPDKTVKVVKACVALHNYLSSTDAANTPATRYIPPRFSDSFTSAGDVVDGEWRTVVAGDSNLLDAGQLSKARATQAAISARNDFKSFFLSPQGHVPWQESVLRRGTLNEASGLV</sequence>
<keyword evidence="5" id="KW-0479">Metal-binding</keyword>
<name>A0A1A8RZR5_9TELE</name>
<evidence type="ECO:0000256" key="2">
    <source>
        <dbReference type="ARBA" id="ARBA00004123"/>
    </source>
</evidence>
<evidence type="ECO:0000256" key="5">
    <source>
        <dbReference type="ARBA" id="ARBA00022723"/>
    </source>
</evidence>
<evidence type="ECO:0000256" key="1">
    <source>
        <dbReference type="ARBA" id="ARBA00001968"/>
    </source>
</evidence>
<evidence type="ECO:0000256" key="7">
    <source>
        <dbReference type="ARBA" id="ARBA00023242"/>
    </source>
</evidence>
<dbReference type="GO" id="GO:0005634">
    <property type="term" value="C:nucleus"/>
    <property type="evidence" value="ECO:0007669"/>
    <property type="project" value="UniProtKB-SubCell"/>
</dbReference>
<reference evidence="9" key="1">
    <citation type="submission" date="2016-05" db="EMBL/GenBank/DDBJ databases">
        <authorList>
            <person name="Lavstsen T."/>
            <person name="Jespersen J.S."/>
        </authorList>
    </citation>
    <scope>NUCLEOTIDE SEQUENCE</scope>
    <source>
        <tissue evidence="9">Brain</tissue>
    </source>
</reference>
<dbReference type="Pfam" id="PF13359">
    <property type="entry name" value="DDE_Tnp_4"/>
    <property type="match status" value="1"/>
</dbReference>
<keyword evidence="6" id="KW-0378">Hydrolase</keyword>
<feature type="domain" description="DDE Tnp4" evidence="8">
    <location>
        <begin position="175"/>
        <end position="338"/>
    </location>
</feature>
<evidence type="ECO:0000259" key="8">
    <source>
        <dbReference type="Pfam" id="PF13359"/>
    </source>
</evidence>
<dbReference type="InterPro" id="IPR045249">
    <property type="entry name" value="HARBI1-like"/>
</dbReference>
<evidence type="ECO:0000256" key="6">
    <source>
        <dbReference type="ARBA" id="ARBA00022801"/>
    </source>
</evidence>
<gene>
    <name evidence="9" type="primary">BX088696.1</name>
</gene>
<dbReference type="AlphaFoldDB" id="A0A1A8RZR5"/>
<evidence type="ECO:0000313" key="9">
    <source>
        <dbReference type="EMBL" id="SBS11202.1"/>
    </source>
</evidence>
<dbReference type="GO" id="GO:0016787">
    <property type="term" value="F:hydrolase activity"/>
    <property type="evidence" value="ECO:0007669"/>
    <property type="project" value="UniProtKB-KW"/>
</dbReference>
<accession>A0A1A8RZR5</accession>
<organism evidence="9">
    <name type="scientific">Nothobranchius rachovii</name>
    <name type="common">bluefin notho</name>
    <dbReference type="NCBI Taxonomy" id="451742"/>
    <lineage>
        <taxon>Eukaryota</taxon>
        <taxon>Metazoa</taxon>
        <taxon>Chordata</taxon>
        <taxon>Craniata</taxon>
        <taxon>Vertebrata</taxon>
        <taxon>Euteleostomi</taxon>
        <taxon>Actinopterygii</taxon>
        <taxon>Neopterygii</taxon>
        <taxon>Teleostei</taxon>
        <taxon>Neoteleostei</taxon>
        <taxon>Acanthomorphata</taxon>
        <taxon>Ovalentaria</taxon>
        <taxon>Atherinomorphae</taxon>
        <taxon>Cyprinodontiformes</taxon>
        <taxon>Nothobranchiidae</taxon>
        <taxon>Nothobranchius</taxon>
    </lineage>
</organism>
<comment type="similarity">
    <text evidence="3">Belongs to the HARBI1 family.</text>
</comment>
<evidence type="ECO:0000256" key="4">
    <source>
        <dbReference type="ARBA" id="ARBA00022722"/>
    </source>
</evidence>
<protein>
    <recommendedName>
        <fullName evidence="8">DDE Tnp4 domain-containing protein</fullName>
    </recommendedName>
</protein>
<comment type="subcellular location">
    <subcellularLocation>
        <location evidence="2">Nucleus</location>
    </subcellularLocation>
</comment>
<dbReference type="EMBL" id="HAEH01020697">
    <property type="protein sequence ID" value="SBS11202.1"/>
    <property type="molecule type" value="Transcribed_RNA"/>
</dbReference>
<proteinExistence type="inferred from homology"/>
<dbReference type="PANTHER" id="PTHR22930:SF269">
    <property type="entry name" value="NUCLEASE HARBI1-LIKE PROTEIN"/>
    <property type="match status" value="1"/>
</dbReference>
<dbReference type="PANTHER" id="PTHR22930">
    <property type="match status" value="1"/>
</dbReference>
<keyword evidence="4" id="KW-0540">Nuclease</keyword>
<dbReference type="GO" id="GO:0004518">
    <property type="term" value="F:nuclease activity"/>
    <property type="evidence" value="ECO:0007669"/>
    <property type="project" value="UniProtKB-KW"/>
</dbReference>